<dbReference type="Pfam" id="PF07742">
    <property type="entry name" value="BTG"/>
    <property type="match status" value="1"/>
</dbReference>
<feature type="compositionally biased region" description="Polar residues" evidence="2">
    <location>
        <begin position="264"/>
        <end position="276"/>
    </location>
</feature>
<evidence type="ECO:0000313" key="5">
    <source>
        <dbReference type="Proteomes" id="UP000663828"/>
    </source>
</evidence>
<dbReference type="SMART" id="SM00099">
    <property type="entry name" value="btg1"/>
    <property type="match status" value="1"/>
</dbReference>
<evidence type="ECO:0000256" key="1">
    <source>
        <dbReference type="ARBA" id="ARBA00007989"/>
    </source>
</evidence>
<feature type="compositionally biased region" description="Low complexity" evidence="2">
    <location>
        <begin position="154"/>
        <end position="172"/>
    </location>
</feature>
<feature type="domain" description="Anti-proliferative protein" evidence="3">
    <location>
        <begin position="1"/>
        <end position="109"/>
    </location>
</feature>
<dbReference type="GO" id="GO:0005634">
    <property type="term" value="C:nucleus"/>
    <property type="evidence" value="ECO:0007669"/>
    <property type="project" value="TreeGrafter"/>
</dbReference>
<dbReference type="PRINTS" id="PR00310">
    <property type="entry name" value="ANTIPRLFBTG1"/>
</dbReference>
<dbReference type="PANTHER" id="PTHR22978:SF46">
    <property type="entry name" value="LOW QUALITY PROTEIN: MATERNAL B9.10 PROTEIN-LIKE"/>
    <property type="match status" value="1"/>
</dbReference>
<feature type="region of interest" description="Disordered" evidence="2">
    <location>
        <begin position="241"/>
        <end position="276"/>
    </location>
</feature>
<dbReference type="EMBL" id="CAJNOR010000094">
    <property type="protein sequence ID" value="CAF0794178.1"/>
    <property type="molecule type" value="Genomic_DNA"/>
</dbReference>
<feature type="compositionally biased region" description="Polar residues" evidence="2">
    <location>
        <begin position="309"/>
        <end position="318"/>
    </location>
</feature>
<proteinExistence type="inferred from homology"/>
<dbReference type="InterPro" id="IPR002087">
    <property type="entry name" value="Anti_prolifrtn"/>
</dbReference>
<evidence type="ECO:0000256" key="2">
    <source>
        <dbReference type="SAM" id="MobiDB-lite"/>
    </source>
</evidence>
<dbReference type="SUPFAM" id="SSF160696">
    <property type="entry name" value="BTG domain-like"/>
    <property type="match status" value="1"/>
</dbReference>
<feature type="region of interest" description="Disordered" evidence="2">
    <location>
        <begin position="309"/>
        <end position="374"/>
    </location>
</feature>
<evidence type="ECO:0000259" key="3">
    <source>
        <dbReference type="SMART" id="SM00099"/>
    </source>
</evidence>
<keyword evidence="5" id="KW-1185">Reference proteome</keyword>
<accession>A0A813SE87</accession>
<dbReference type="InterPro" id="IPR036054">
    <property type="entry name" value="BTG-like_sf"/>
</dbReference>
<organism evidence="4 5">
    <name type="scientific">Adineta ricciae</name>
    <name type="common">Rotifer</name>
    <dbReference type="NCBI Taxonomy" id="249248"/>
    <lineage>
        <taxon>Eukaryota</taxon>
        <taxon>Metazoa</taxon>
        <taxon>Spiralia</taxon>
        <taxon>Gnathifera</taxon>
        <taxon>Rotifera</taxon>
        <taxon>Eurotatoria</taxon>
        <taxon>Bdelloidea</taxon>
        <taxon>Adinetida</taxon>
        <taxon>Adinetidae</taxon>
        <taxon>Adineta</taxon>
    </lineage>
</organism>
<dbReference type="InterPro" id="IPR033332">
    <property type="entry name" value="BTG"/>
</dbReference>
<dbReference type="AlphaFoldDB" id="A0A813SE87"/>
<name>A0A813SE87_ADIRI</name>
<dbReference type="GO" id="GO:0005737">
    <property type="term" value="C:cytoplasm"/>
    <property type="evidence" value="ECO:0007669"/>
    <property type="project" value="TreeGrafter"/>
</dbReference>
<evidence type="ECO:0000313" key="4">
    <source>
        <dbReference type="EMBL" id="CAF0794178.1"/>
    </source>
</evidence>
<protein>
    <recommendedName>
        <fullName evidence="3">Anti-proliferative protein domain-containing protein</fullName>
    </recommendedName>
</protein>
<dbReference type="Gene3D" id="3.90.640.90">
    <property type="entry name" value="Anti-proliferative protein, N-terminal domain"/>
    <property type="match status" value="1"/>
</dbReference>
<dbReference type="PANTHER" id="PTHR22978">
    <property type="entry name" value="B-CELL TRANSLOCATION GENE"/>
    <property type="match status" value="1"/>
</dbReference>
<comment type="caution">
    <text evidence="4">The sequence shown here is derived from an EMBL/GenBank/DDBJ whole genome shotgun (WGS) entry which is preliminary data.</text>
</comment>
<dbReference type="Proteomes" id="UP000663828">
    <property type="component" value="Unassembled WGS sequence"/>
</dbReference>
<sequence>MKEEIDVALDLLVSYVSRFGSIKEENIEEFRTHLQKHLLEHYQGHWYPEKPIKGQAYRSLEFNKQNEYCDVIVSQICRELGFAPNLLGIMHDITLWIDPYEVTIRLGNHVSPKENQQLLVARFDKEGNELVRNDLDTLFAQSRLPIVTGNTLRSSPTNSSSCDSASCSGASTPQRTSSPFPMGQPSIVLPSPPTMYHNGPLFTPPRALSPQAPIFQMSSSEPIKVPVKGEQNFSLQSNMESLSCEGSPIDGNHLQPDRSDTPHSMHSTTSNESSDSGYCGYVESFPYYYKLNRLYKALAIQKLSNNGSPTGKFANHSSATHHQRRRVPQQHYQNFQQQQHQQQQQQHSINPIIPSSTSTLSSSPPTPTPMNINQFSPFYTQQSSYLPIPTTVADSRKSKY</sequence>
<feature type="compositionally biased region" description="Basic residues" evidence="2">
    <location>
        <begin position="319"/>
        <end position="328"/>
    </location>
</feature>
<gene>
    <name evidence="4" type="ORF">XAT740_LOCUS2638</name>
</gene>
<feature type="compositionally biased region" description="Low complexity" evidence="2">
    <location>
        <begin position="329"/>
        <end position="373"/>
    </location>
</feature>
<reference evidence="4" key="1">
    <citation type="submission" date="2021-02" db="EMBL/GenBank/DDBJ databases">
        <authorList>
            <person name="Nowell W R."/>
        </authorList>
    </citation>
    <scope>NUCLEOTIDE SEQUENCE</scope>
</reference>
<comment type="similarity">
    <text evidence="1">Belongs to the BTG family.</text>
</comment>
<feature type="region of interest" description="Disordered" evidence="2">
    <location>
        <begin position="149"/>
        <end position="187"/>
    </location>
</feature>